<feature type="signal peptide" evidence="1">
    <location>
        <begin position="1"/>
        <end position="24"/>
    </location>
</feature>
<proteinExistence type="predicted"/>
<protein>
    <recommendedName>
        <fullName evidence="4">Lipoprotein</fullName>
    </recommendedName>
</protein>
<evidence type="ECO:0000313" key="2">
    <source>
        <dbReference type="EMBL" id="KDA04097.1"/>
    </source>
</evidence>
<evidence type="ECO:0000256" key="1">
    <source>
        <dbReference type="SAM" id="SignalP"/>
    </source>
</evidence>
<dbReference type="Proteomes" id="UP000024942">
    <property type="component" value="Unassembled WGS sequence"/>
</dbReference>
<gene>
    <name evidence="2" type="ORF">HOC_02126</name>
</gene>
<keyword evidence="3" id="KW-1185">Reference proteome</keyword>
<keyword evidence="1" id="KW-0732">Signal</keyword>
<name>A0A059GB71_9PROT</name>
<evidence type="ECO:0008006" key="4">
    <source>
        <dbReference type="Google" id="ProtNLM"/>
    </source>
</evidence>
<accession>A0A059GB71</accession>
<evidence type="ECO:0000313" key="3">
    <source>
        <dbReference type="Proteomes" id="UP000024942"/>
    </source>
</evidence>
<dbReference type="RefSeq" id="WP_035535506.1">
    <property type="nucleotide sequence ID" value="NZ_ARYL01000002.1"/>
</dbReference>
<dbReference type="PATRIC" id="fig|1280953.3.peg.428"/>
<dbReference type="PROSITE" id="PS51257">
    <property type="entry name" value="PROKAR_LIPOPROTEIN"/>
    <property type="match status" value="1"/>
</dbReference>
<comment type="caution">
    <text evidence="2">The sequence shown here is derived from an EMBL/GenBank/DDBJ whole genome shotgun (WGS) entry which is preliminary data.</text>
</comment>
<dbReference type="OrthoDB" id="7619000at2"/>
<dbReference type="STRING" id="1280953.HOC_02126"/>
<organism evidence="2 3">
    <name type="scientific">Hyphomonas oceanitis SCH89</name>
    <dbReference type="NCBI Taxonomy" id="1280953"/>
    <lineage>
        <taxon>Bacteria</taxon>
        <taxon>Pseudomonadati</taxon>
        <taxon>Pseudomonadota</taxon>
        <taxon>Alphaproteobacteria</taxon>
        <taxon>Hyphomonadales</taxon>
        <taxon>Hyphomonadaceae</taxon>
        <taxon>Hyphomonas</taxon>
    </lineage>
</organism>
<dbReference type="EMBL" id="ARYL01000002">
    <property type="protein sequence ID" value="KDA04097.1"/>
    <property type="molecule type" value="Genomic_DNA"/>
</dbReference>
<reference evidence="2 3" key="1">
    <citation type="journal article" date="2014" name="Antonie Van Leeuwenhoek">
        <title>Hyphomonas beringensis sp. nov. and Hyphomonas chukchiensis sp. nov., isolated from surface seawater of the Bering Sea and Chukchi Sea.</title>
        <authorList>
            <person name="Li C."/>
            <person name="Lai Q."/>
            <person name="Li G."/>
            <person name="Dong C."/>
            <person name="Wang J."/>
            <person name="Liao Y."/>
            <person name="Shao Z."/>
        </authorList>
    </citation>
    <scope>NUCLEOTIDE SEQUENCE [LARGE SCALE GENOMIC DNA]</scope>
    <source>
        <strain evidence="2 3">SCH89</strain>
    </source>
</reference>
<dbReference type="eggNOG" id="ENOG50315FA">
    <property type="taxonomic scope" value="Bacteria"/>
</dbReference>
<sequence>MFPVRFRIAAAAALSLLACFPASAGNDKDTDKTDVLGTWSFQTRPYRNGECVMTGTMNLSPHPDKGKYTCELTAVEMCTLWGRSVVRQSCQASRYGDQVSIRSQIEEMLESKVEGLIYMPDNFTLTIESADRMFGALVSAVTAPAEFRRANDGIS</sequence>
<dbReference type="AlphaFoldDB" id="A0A059GB71"/>
<feature type="chain" id="PRO_5001578134" description="Lipoprotein" evidence="1">
    <location>
        <begin position="25"/>
        <end position="155"/>
    </location>
</feature>